<dbReference type="GO" id="GO:0005840">
    <property type="term" value="C:ribosome"/>
    <property type="evidence" value="ECO:0007669"/>
    <property type="project" value="InterPro"/>
</dbReference>
<feature type="compositionally biased region" description="Polar residues" evidence="6">
    <location>
        <begin position="723"/>
        <end position="732"/>
    </location>
</feature>
<dbReference type="InParanoid" id="A0A0H2QYZ1"/>
<evidence type="ECO:0000256" key="1">
    <source>
        <dbReference type="ARBA" id="ARBA00006956"/>
    </source>
</evidence>
<dbReference type="InterPro" id="IPR014722">
    <property type="entry name" value="Rib_uL2_dom2"/>
</dbReference>
<feature type="compositionally biased region" description="Low complexity" evidence="6">
    <location>
        <begin position="568"/>
        <end position="596"/>
    </location>
</feature>
<dbReference type="PROSITE" id="PS01108">
    <property type="entry name" value="RIBOSOMAL_L24"/>
    <property type="match status" value="1"/>
</dbReference>
<dbReference type="Gene3D" id="3.30.70.940">
    <property type="entry name" value="NusG, N-terminal domain"/>
    <property type="match status" value="1"/>
</dbReference>
<feature type="domain" description="KOW" evidence="7">
    <location>
        <begin position="192"/>
        <end position="219"/>
    </location>
</feature>
<evidence type="ECO:0000256" key="2">
    <source>
        <dbReference type="ARBA" id="ARBA00023163"/>
    </source>
</evidence>
<feature type="compositionally biased region" description="Acidic residues" evidence="6">
    <location>
        <begin position="15"/>
        <end position="40"/>
    </location>
</feature>
<reference evidence="8 9" key="1">
    <citation type="submission" date="2015-04" db="EMBL/GenBank/DDBJ databases">
        <title>Complete genome sequence of Schizopora paradoxa KUC8140, a cosmopolitan wood degrader in East Asia.</title>
        <authorList>
            <consortium name="DOE Joint Genome Institute"/>
            <person name="Min B."/>
            <person name="Park H."/>
            <person name="Jang Y."/>
            <person name="Kim J.-J."/>
            <person name="Kim K.H."/>
            <person name="Pangilinan J."/>
            <person name="Lipzen A."/>
            <person name="Riley R."/>
            <person name="Grigoriev I.V."/>
            <person name="Spatafora J.W."/>
            <person name="Choi I.-G."/>
        </authorList>
    </citation>
    <scope>NUCLEOTIDE SEQUENCE [LARGE SCALE GENOMIC DNA]</scope>
    <source>
        <strain evidence="8 9">KUC8140</strain>
    </source>
</reference>
<dbReference type="SUPFAM" id="SSF50104">
    <property type="entry name" value="Translation proteins SH3-like domain"/>
    <property type="match status" value="2"/>
</dbReference>
<feature type="domain" description="KOW" evidence="7">
    <location>
        <begin position="475"/>
        <end position="502"/>
    </location>
</feature>
<dbReference type="OrthoDB" id="28901at2759"/>
<dbReference type="EMBL" id="KQ086432">
    <property type="protein sequence ID" value="KLO04790.1"/>
    <property type="molecule type" value="Genomic_DNA"/>
</dbReference>
<dbReference type="InterPro" id="IPR008991">
    <property type="entry name" value="Translation_prot_SH3-like_sf"/>
</dbReference>
<keyword evidence="2" id="KW-0804">Transcription</keyword>
<feature type="region of interest" description="Disordered" evidence="6">
    <location>
        <begin position="568"/>
        <end position="607"/>
    </location>
</feature>
<proteinExistence type="inferred from homology"/>
<sequence>MGKRPFRSIFLDVEAVADEEDEEEEEEESGEDEYDEDIDNEDRLSNSTPFDFRIEDDVDAMAAFESFHRRAISRGQRRAPESVELATEVGTGNIPHPCDTAAVIPDVGKEITVVLRLMQKKFDQEALGLPVEGVGSVFTVSKSPGRIYVEARSPRHAEALLKGIHFIQLQSIYLVPLAERVALITPGMSPPPLQLGDHVTVRNGLYKGDVGEVEEISGDFKTALVKLKSRDTSVSSRNKLKRKRGRLDRPEPRVINKEDLRQRQACRAAAAKRNASLAVKDIRSLFVDHGQNGFSFNGAAYTNDGLILLRFRLDRLDKAQHLGSSSQNSASNFSLSHSPRLTGRDAPDRLPLDASTNLLEGNSVRVRRGESEGAKGRVLSISAIDTVTVQLTSHTTHPTDNIILELRRSDVERVFDLGEKVRVVSGEFVGFDGLVASTDVGAVHIVDIATGKEVETSPSSLISSHDIFTTDAAEALHYGDPVKIARGKHAGKTGRVRCTEGNHVRVVEDESLIEFFVRKDNVEIFGEPLHFRPPDSSTTRALIDARMPTRKPLVFRQPPSSAEIASIIASSSSTTSDPSSPSSSAVETAATPAPSSHTETDSHPTSVAPVSAVSVTCPIDHYSLGFEGQTVYVWHGPLKGRIGVVYRSGDQTTTVIFDSAMYGRSALELPSKFLVAKCGCIVDTGVALPWATKDIDNISRLFDRTVSSTNSLPRFFWEPNNPSPVSSLNGDSTPPRYEDEEPDDSQTSSVHDPSGVGMWLFHPRVAYVRRNHDIIVKILWHRESEISGRREGRVLSDPSALSHPIPSNVPATVLVKFIDAKQRVRVEHMSVSFLAPTSKLRDKGMHIVVKGPRMGSLVQHLKTERGMARVFAEGVRMEAFAIEKGKLCIVEEAV</sequence>
<dbReference type="SMART" id="SM00739">
    <property type="entry name" value="KOW"/>
    <property type="match status" value="4"/>
</dbReference>
<feature type="domain" description="KOW" evidence="7">
    <location>
        <begin position="414"/>
        <end position="441"/>
    </location>
</feature>
<dbReference type="Proteomes" id="UP000053477">
    <property type="component" value="Unassembled WGS sequence"/>
</dbReference>
<feature type="region of interest" description="Disordered" evidence="6">
    <location>
        <begin position="1"/>
        <end position="50"/>
    </location>
</feature>
<dbReference type="GO" id="GO:0006412">
    <property type="term" value="P:translation"/>
    <property type="evidence" value="ECO:0007669"/>
    <property type="project" value="InterPro"/>
</dbReference>
<dbReference type="InterPro" id="IPR005825">
    <property type="entry name" value="Ribosomal_uL24_CS"/>
</dbReference>
<feature type="compositionally biased region" description="Basic and acidic residues" evidence="6">
    <location>
        <begin position="342"/>
        <end position="351"/>
    </location>
</feature>
<comment type="similarity">
    <text evidence="1">Belongs to the SPT5 family.</text>
</comment>
<name>A0A0H2QYZ1_9AGAM</name>
<gene>
    <name evidence="8" type="ORF">SCHPADRAFT_947439</name>
</gene>
<dbReference type="GO" id="GO:0003729">
    <property type="term" value="F:mRNA binding"/>
    <property type="evidence" value="ECO:0007669"/>
    <property type="project" value="TreeGrafter"/>
</dbReference>
<dbReference type="InterPro" id="IPR039659">
    <property type="entry name" value="SPT5"/>
</dbReference>
<dbReference type="PANTHER" id="PTHR11125">
    <property type="entry name" value="SUPPRESSOR OF TY 5"/>
    <property type="match status" value="1"/>
</dbReference>
<dbReference type="Pfam" id="PF03439">
    <property type="entry name" value="Spt5-NGN"/>
    <property type="match status" value="1"/>
</dbReference>
<feature type="compositionally biased region" description="Low complexity" evidence="6">
    <location>
        <begin position="322"/>
        <end position="338"/>
    </location>
</feature>
<evidence type="ECO:0000256" key="6">
    <source>
        <dbReference type="SAM" id="MobiDB-lite"/>
    </source>
</evidence>
<evidence type="ECO:0000259" key="7">
    <source>
        <dbReference type="SMART" id="SM00739"/>
    </source>
</evidence>
<evidence type="ECO:0000256" key="4">
    <source>
        <dbReference type="ARBA" id="ARBA00029865"/>
    </source>
</evidence>
<comment type="function">
    <text evidence="3">The SPT4-SPT5 complex mediates both activation and inhibition of transcription elongation, and plays a role in pre-mRNA processing. This complex seems to be important for the stability of the RNA polymerase II elongation machinery on the chromatin template but not for the inherent ability of this machinery to translocate down the gene.</text>
</comment>
<organism evidence="8 9">
    <name type="scientific">Schizopora paradoxa</name>
    <dbReference type="NCBI Taxonomy" id="27342"/>
    <lineage>
        <taxon>Eukaryota</taxon>
        <taxon>Fungi</taxon>
        <taxon>Dikarya</taxon>
        <taxon>Basidiomycota</taxon>
        <taxon>Agaricomycotina</taxon>
        <taxon>Agaricomycetes</taxon>
        <taxon>Hymenochaetales</taxon>
        <taxon>Schizoporaceae</taxon>
        <taxon>Schizopora</taxon>
    </lineage>
</organism>
<evidence type="ECO:0000256" key="5">
    <source>
        <dbReference type="ARBA" id="ARBA00031006"/>
    </source>
</evidence>
<dbReference type="InterPro" id="IPR005824">
    <property type="entry name" value="KOW"/>
</dbReference>
<dbReference type="Gene3D" id="2.30.30.30">
    <property type="match status" value="1"/>
</dbReference>
<dbReference type="GO" id="GO:0032044">
    <property type="term" value="C:DSIF complex"/>
    <property type="evidence" value="ECO:0007669"/>
    <property type="project" value="TreeGrafter"/>
</dbReference>
<feature type="region of interest" description="Disordered" evidence="6">
    <location>
        <begin position="322"/>
        <end position="354"/>
    </location>
</feature>
<keyword evidence="9" id="KW-1185">Reference proteome</keyword>
<evidence type="ECO:0000256" key="3">
    <source>
        <dbReference type="ARBA" id="ARBA00024691"/>
    </source>
</evidence>
<dbReference type="InterPro" id="IPR005100">
    <property type="entry name" value="NGN-domain"/>
</dbReference>
<accession>A0A0H2QYZ1</accession>
<evidence type="ECO:0000313" key="9">
    <source>
        <dbReference type="Proteomes" id="UP000053477"/>
    </source>
</evidence>
<dbReference type="GO" id="GO:0003735">
    <property type="term" value="F:structural constituent of ribosome"/>
    <property type="evidence" value="ECO:0007669"/>
    <property type="project" value="InterPro"/>
</dbReference>
<feature type="domain" description="KOW" evidence="7">
    <location>
        <begin position="357"/>
        <end position="384"/>
    </location>
</feature>
<evidence type="ECO:0000313" key="8">
    <source>
        <dbReference type="EMBL" id="KLO04790.1"/>
    </source>
</evidence>
<dbReference type="AlphaFoldDB" id="A0A0H2QYZ1"/>
<dbReference type="GO" id="GO:0006368">
    <property type="term" value="P:transcription elongation by RNA polymerase II"/>
    <property type="evidence" value="ECO:0007669"/>
    <property type="project" value="TreeGrafter"/>
</dbReference>
<dbReference type="GO" id="GO:0032784">
    <property type="term" value="P:regulation of DNA-templated transcription elongation"/>
    <property type="evidence" value="ECO:0007669"/>
    <property type="project" value="InterPro"/>
</dbReference>
<dbReference type="InterPro" id="IPR036735">
    <property type="entry name" value="NGN_dom_sf"/>
</dbReference>
<protein>
    <recommendedName>
        <fullName evidence="4">Chromatin elongation factor SPT5</fullName>
    </recommendedName>
    <alternativeName>
        <fullName evidence="5">Chromatin elongation factor spt5</fullName>
    </alternativeName>
</protein>
<dbReference type="STRING" id="27342.A0A0H2QYZ1"/>
<feature type="region of interest" description="Disordered" evidence="6">
    <location>
        <begin position="722"/>
        <end position="752"/>
    </location>
</feature>
<dbReference type="PANTHER" id="PTHR11125:SF7">
    <property type="entry name" value="TRANSCRIPTION ELONGATION FACTOR SPT5"/>
    <property type="match status" value="1"/>
</dbReference>
<dbReference type="GO" id="GO:0006357">
    <property type="term" value="P:regulation of transcription by RNA polymerase II"/>
    <property type="evidence" value="ECO:0007669"/>
    <property type="project" value="InterPro"/>
</dbReference>